<evidence type="ECO:0000313" key="3">
    <source>
        <dbReference type="Proteomes" id="UP000033710"/>
    </source>
</evidence>
<evidence type="ECO:0000313" key="2">
    <source>
        <dbReference type="EMBL" id="KJR81787.1"/>
    </source>
</evidence>
<dbReference type="Proteomes" id="UP000033710">
    <property type="component" value="Unassembled WGS sequence"/>
</dbReference>
<gene>
    <name evidence="2" type="ORF">SPSK_00942</name>
</gene>
<dbReference type="KEGG" id="ssck:SPSK_00942"/>
<feature type="region of interest" description="Disordered" evidence="1">
    <location>
        <begin position="22"/>
        <end position="106"/>
    </location>
</feature>
<feature type="compositionally biased region" description="Basic residues" evidence="1">
    <location>
        <begin position="56"/>
        <end position="65"/>
    </location>
</feature>
<accession>A0A0F2LWE0</accession>
<organism evidence="2 3">
    <name type="scientific">Sporothrix schenckii 1099-18</name>
    <dbReference type="NCBI Taxonomy" id="1397361"/>
    <lineage>
        <taxon>Eukaryota</taxon>
        <taxon>Fungi</taxon>
        <taxon>Dikarya</taxon>
        <taxon>Ascomycota</taxon>
        <taxon>Pezizomycotina</taxon>
        <taxon>Sordariomycetes</taxon>
        <taxon>Sordariomycetidae</taxon>
        <taxon>Ophiostomatales</taxon>
        <taxon>Ophiostomataceae</taxon>
        <taxon>Sporothrix</taxon>
    </lineage>
</organism>
<reference evidence="2 3" key="2">
    <citation type="journal article" date="2015" name="Eukaryot. Cell">
        <title>Asexual propagation of a virulent clone complex in a human and feline outbreak of sporotrichosis.</title>
        <authorList>
            <person name="Teixeira Mde M."/>
            <person name="Rodrigues A.M."/>
            <person name="Tsui C.K."/>
            <person name="de Almeida L.G."/>
            <person name="Van Diepeningen A.D."/>
            <person name="van den Ende B.G."/>
            <person name="Fernandes G.F."/>
            <person name="Kano R."/>
            <person name="Hamelin R.C."/>
            <person name="Lopes-Bezerra L.M."/>
            <person name="Vasconcelos A.T."/>
            <person name="de Hoog S."/>
            <person name="de Camargo Z.P."/>
            <person name="Felipe M.S."/>
        </authorList>
    </citation>
    <scope>NUCLEOTIDE SEQUENCE [LARGE SCALE GENOMIC DNA]</scope>
    <source>
        <strain evidence="2 3">1099-18</strain>
    </source>
</reference>
<dbReference type="VEuPathDB" id="FungiDB:SPSK_00942"/>
<feature type="compositionally biased region" description="Basic and acidic residues" evidence="1">
    <location>
        <begin position="78"/>
        <end position="97"/>
    </location>
</feature>
<sequence>MPFPVYWVGKGRATISGFIEAGRQKRGKKGNEEQREGTLGTVDTTADAPGRSDRQKRGKCKKVRQTRPVQNHTGEGVESVHKRYLSRDDSPMERWTEEQLAAAIHS</sequence>
<dbReference type="GeneID" id="27663160"/>
<evidence type="ECO:0000256" key="1">
    <source>
        <dbReference type="SAM" id="MobiDB-lite"/>
    </source>
</evidence>
<protein>
    <submittedName>
        <fullName evidence="2">Uncharacterized protein</fullName>
    </submittedName>
</protein>
<name>A0A0F2LWE0_SPOSC</name>
<reference evidence="2 3" key="1">
    <citation type="journal article" date="2014" name="BMC Genomics">
        <title>Comparative genomics of the major fungal agents of human and animal Sporotrichosis: Sporothrix schenckii and Sporothrix brasiliensis.</title>
        <authorList>
            <person name="Teixeira M.M."/>
            <person name="de Almeida L.G."/>
            <person name="Kubitschek-Barreira P."/>
            <person name="Alves F.L."/>
            <person name="Kioshima E.S."/>
            <person name="Abadio A.K."/>
            <person name="Fernandes L."/>
            <person name="Derengowski L.S."/>
            <person name="Ferreira K.S."/>
            <person name="Souza R.C."/>
            <person name="Ruiz J.C."/>
            <person name="de Andrade N.C."/>
            <person name="Paes H.C."/>
            <person name="Nicola A.M."/>
            <person name="Albuquerque P."/>
            <person name="Gerber A.L."/>
            <person name="Martins V.P."/>
            <person name="Peconick L.D."/>
            <person name="Neto A.V."/>
            <person name="Chaucanez C.B."/>
            <person name="Silva P.A."/>
            <person name="Cunha O.L."/>
            <person name="de Oliveira F.F."/>
            <person name="dos Santos T.C."/>
            <person name="Barros A.L."/>
            <person name="Soares M.A."/>
            <person name="de Oliveira L.M."/>
            <person name="Marini M.M."/>
            <person name="Villalobos-Duno H."/>
            <person name="Cunha M.M."/>
            <person name="de Hoog S."/>
            <person name="da Silveira J.F."/>
            <person name="Henrissat B."/>
            <person name="Nino-Vega G.A."/>
            <person name="Cisalpino P.S."/>
            <person name="Mora-Montes H.M."/>
            <person name="Almeida S.R."/>
            <person name="Stajich J.E."/>
            <person name="Lopes-Bezerra L.M."/>
            <person name="Vasconcelos A.T."/>
            <person name="Felipe M.S."/>
        </authorList>
    </citation>
    <scope>NUCLEOTIDE SEQUENCE [LARGE SCALE GENOMIC DNA]</scope>
    <source>
        <strain evidence="2 3">1099-18</strain>
    </source>
</reference>
<proteinExistence type="predicted"/>
<dbReference type="AlphaFoldDB" id="A0A0F2LWE0"/>
<dbReference type="RefSeq" id="XP_016584463.1">
    <property type="nucleotide sequence ID" value="XM_016727883.1"/>
</dbReference>
<dbReference type="EMBL" id="AXCR01000011">
    <property type="protein sequence ID" value="KJR81787.1"/>
    <property type="molecule type" value="Genomic_DNA"/>
</dbReference>
<comment type="caution">
    <text evidence="2">The sequence shown here is derived from an EMBL/GenBank/DDBJ whole genome shotgun (WGS) entry which is preliminary data.</text>
</comment>